<reference evidence="7 9" key="1">
    <citation type="submission" date="2019-08" db="EMBL/GenBank/DDBJ databases">
        <title>In-depth cultivation of the pig gut microbiome towards novel bacterial diversity and tailored functional studies.</title>
        <authorList>
            <person name="Wylensek D."/>
            <person name="Hitch T.C.A."/>
            <person name="Clavel T."/>
        </authorList>
    </citation>
    <scope>NUCLEOTIDE SEQUENCE [LARGE SCALE GENOMIC DNA]</scope>
    <source>
        <strain evidence="7 9">68-1-5</strain>
    </source>
</reference>
<keyword evidence="3 6" id="KW-0694">RNA-binding</keyword>
<proteinExistence type="inferred from homology"/>
<dbReference type="SUPFAM" id="SSF54189">
    <property type="entry name" value="Ribosomal proteins S24e, L23 and L15e"/>
    <property type="match status" value="1"/>
</dbReference>
<organism evidence="7 9">
    <name type="scientific">Suipraeoptans intestinalis</name>
    <dbReference type="NCBI Taxonomy" id="2606628"/>
    <lineage>
        <taxon>Bacteria</taxon>
        <taxon>Bacillati</taxon>
        <taxon>Bacillota</taxon>
        <taxon>Clostridia</taxon>
        <taxon>Lachnospirales</taxon>
        <taxon>Lachnospiraceae</taxon>
        <taxon>Suipraeoptans</taxon>
    </lineage>
</organism>
<evidence type="ECO:0000256" key="2">
    <source>
        <dbReference type="ARBA" id="ARBA00022730"/>
    </source>
</evidence>
<dbReference type="FunFam" id="3.30.70.330:FF:000001">
    <property type="entry name" value="50S ribosomal protein L23"/>
    <property type="match status" value="1"/>
</dbReference>
<dbReference type="InterPro" id="IPR012677">
    <property type="entry name" value="Nucleotide-bd_a/b_plait_sf"/>
</dbReference>
<dbReference type="Proteomes" id="UP000434409">
    <property type="component" value="Unassembled WGS sequence"/>
</dbReference>
<accession>A0A6N7URA4</accession>
<comment type="similarity">
    <text evidence="1 6">Belongs to the universal ribosomal protein uL23 family.</text>
</comment>
<keyword evidence="2 6" id="KW-0699">rRNA-binding</keyword>
<dbReference type="NCBIfam" id="NF004363">
    <property type="entry name" value="PRK05738.2-4"/>
    <property type="match status" value="1"/>
</dbReference>
<dbReference type="Gene3D" id="3.30.70.330">
    <property type="match status" value="1"/>
</dbReference>
<evidence type="ECO:0000256" key="3">
    <source>
        <dbReference type="ARBA" id="ARBA00022884"/>
    </source>
</evidence>
<comment type="function">
    <text evidence="6">One of the early assembly proteins it binds 23S rRNA. One of the proteins that surrounds the polypeptide exit tunnel on the outside of the ribosome. Forms the main docking site for trigger factor binding to the ribosome.</text>
</comment>
<sequence>MANIQYYDVILKPVVTEKSMGMMGDKKYTFLVHPEATKTQVKEAVEKMFNGTKVKSVNTMNLDGKKKRARGSMKYGRTSKTKKAIVQLTADSADIEIFEGL</sequence>
<evidence type="ECO:0000256" key="5">
    <source>
        <dbReference type="ARBA" id="ARBA00023274"/>
    </source>
</evidence>
<dbReference type="InterPro" id="IPR012678">
    <property type="entry name" value="Ribosomal_uL23/eL15/eS24_sf"/>
</dbReference>
<evidence type="ECO:0000313" key="8">
    <source>
        <dbReference type="EMBL" id="MSR93619.1"/>
    </source>
</evidence>
<keyword evidence="9" id="KW-1185">Reference proteome</keyword>
<dbReference type="GO" id="GO:0006412">
    <property type="term" value="P:translation"/>
    <property type="evidence" value="ECO:0007669"/>
    <property type="project" value="UniProtKB-UniRule"/>
</dbReference>
<dbReference type="Pfam" id="PF00276">
    <property type="entry name" value="Ribosomal_L23"/>
    <property type="match status" value="1"/>
</dbReference>
<dbReference type="GO" id="GO:0019843">
    <property type="term" value="F:rRNA binding"/>
    <property type="evidence" value="ECO:0007669"/>
    <property type="project" value="UniProtKB-UniRule"/>
</dbReference>
<dbReference type="EMBL" id="VULY01000018">
    <property type="protein sequence ID" value="MSR93619.1"/>
    <property type="molecule type" value="Genomic_DNA"/>
</dbReference>
<protein>
    <recommendedName>
        <fullName evidence="6">Large ribosomal subunit protein uL23</fullName>
    </recommendedName>
</protein>
<dbReference type="AlphaFoldDB" id="A0A6N7URA4"/>
<evidence type="ECO:0000256" key="4">
    <source>
        <dbReference type="ARBA" id="ARBA00022980"/>
    </source>
</evidence>
<dbReference type="GO" id="GO:1990904">
    <property type="term" value="C:ribonucleoprotein complex"/>
    <property type="evidence" value="ECO:0007669"/>
    <property type="project" value="UniProtKB-KW"/>
</dbReference>
<comment type="caution">
    <text evidence="7">The sequence shown here is derived from an EMBL/GenBank/DDBJ whole genome shotgun (WGS) entry which is preliminary data.</text>
</comment>
<evidence type="ECO:0000256" key="6">
    <source>
        <dbReference type="HAMAP-Rule" id="MF_01369"/>
    </source>
</evidence>
<dbReference type="HAMAP" id="MF_01369_B">
    <property type="entry name" value="Ribosomal_uL23_B"/>
    <property type="match status" value="1"/>
</dbReference>
<dbReference type="PANTHER" id="PTHR11620">
    <property type="entry name" value="60S RIBOSOMAL PROTEIN L23A"/>
    <property type="match status" value="1"/>
</dbReference>
<name>A0A6N7URA4_9FIRM</name>
<comment type="subunit">
    <text evidence="6">Part of the 50S ribosomal subunit. Contacts protein L29, and trigger factor when it is bound to the ribosome.</text>
</comment>
<evidence type="ECO:0000256" key="1">
    <source>
        <dbReference type="ARBA" id="ARBA00006700"/>
    </source>
</evidence>
<dbReference type="GO" id="GO:0005840">
    <property type="term" value="C:ribosome"/>
    <property type="evidence" value="ECO:0007669"/>
    <property type="project" value="UniProtKB-KW"/>
</dbReference>
<dbReference type="InterPro" id="IPR013025">
    <property type="entry name" value="Ribosomal_uL23-like"/>
</dbReference>
<dbReference type="EMBL" id="VULY01000004">
    <property type="protein sequence ID" value="MSR92784.1"/>
    <property type="molecule type" value="Genomic_DNA"/>
</dbReference>
<gene>
    <name evidence="6" type="primary">rplW</name>
    <name evidence="7" type="ORF">FYJ34_00185</name>
    <name evidence="8" type="ORF">FYJ34_04915</name>
</gene>
<dbReference type="RefSeq" id="WP_154475249.1">
    <property type="nucleotide sequence ID" value="NZ_JAXFXH010000011.1"/>
</dbReference>
<keyword evidence="5 6" id="KW-0687">Ribonucleoprotein</keyword>
<dbReference type="GO" id="GO:0003735">
    <property type="term" value="F:structural constituent of ribosome"/>
    <property type="evidence" value="ECO:0007669"/>
    <property type="project" value="InterPro"/>
</dbReference>
<evidence type="ECO:0000313" key="9">
    <source>
        <dbReference type="Proteomes" id="UP000434409"/>
    </source>
</evidence>
<keyword evidence="4 6" id="KW-0689">Ribosomal protein</keyword>
<evidence type="ECO:0000313" key="7">
    <source>
        <dbReference type="EMBL" id="MSR92784.1"/>
    </source>
</evidence>